<dbReference type="InterPro" id="IPR014729">
    <property type="entry name" value="Rossmann-like_a/b/a_fold"/>
</dbReference>
<dbReference type="SUPFAM" id="SSF52425">
    <property type="entry name" value="Cryptochrome/photolyase, N-terminal domain"/>
    <property type="match status" value="1"/>
</dbReference>
<dbReference type="PANTHER" id="PTHR47832">
    <property type="entry name" value="DNA PHOTOLYASE"/>
    <property type="match status" value="1"/>
</dbReference>
<dbReference type="PANTHER" id="PTHR47832:SF1">
    <property type="entry name" value="DNA PHOTOLYASE"/>
    <property type="match status" value="1"/>
</dbReference>
<accession>A0A8T0HRI1</accession>
<dbReference type="EMBL" id="CM026426">
    <property type="protein sequence ID" value="KAG0573379.1"/>
    <property type="molecule type" value="Genomic_DNA"/>
</dbReference>
<sequence length="376" mass="42520">MVEKKVAIVWFKHDLRMDDHPGLASAAQYDHVLPLFILDSSFYAGWSEERLAILFDAVADLRRSLKLIDSTLVIRKGRSKDVLLGLALQVHTMEIIAEEEIEEIWHDLLGSVSASLSVKSLSGPKTGVKYWRAPLYDLEDIEDLPDNYKEFICMRRRVLLPQNASTSLPSLPTDTEPGELPSLVDFIAISKKKSEENPFCEVLKAAQSQSAERLLLGEPHDTNGNVQQVTNATNATNAVERNWINPFSKQGDELPFNSVWEHKRYRIANVKTKSEVGKISGGATGALNMLREYLKALEITHNRRGGRIYEQILELEKRSGASFRAIFNRVLELGTLSRRRVYYEVVKYERDRGRSYVSPFGCLCSQPLPLLKTSSL</sequence>
<keyword evidence="3" id="KW-1185">Reference proteome</keyword>
<dbReference type="InterPro" id="IPR036155">
    <property type="entry name" value="Crypto/Photolyase_N_sf"/>
</dbReference>
<feature type="domain" description="Photolyase/cryptochrome alpha/beta" evidence="1">
    <location>
        <begin position="5"/>
        <end position="136"/>
    </location>
</feature>
<organism evidence="2 3">
    <name type="scientific">Ceratodon purpureus</name>
    <name type="common">Fire moss</name>
    <name type="synonym">Dicranum purpureum</name>
    <dbReference type="NCBI Taxonomy" id="3225"/>
    <lineage>
        <taxon>Eukaryota</taxon>
        <taxon>Viridiplantae</taxon>
        <taxon>Streptophyta</taxon>
        <taxon>Embryophyta</taxon>
        <taxon>Bryophyta</taxon>
        <taxon>Bryophytina</taxon>
        <taxon>Bryopsida</taxon>
        <taxon>Dicranidae</taxon>
        <taxon>Pseudoditrichales</taxon>
        <taxon>Ditrichaceae</taxon>
        <taxon>Ceratodon</taxon>
    </lineage>
</organism>
<dbReference type="PROSITE" id="PS51645">
    <property type="entry name" value="PHR_CRY_ALPHA_BETA"/>
    <property type="match status" value="1"/>
</dbReference>
<reference evidence="2" key="1">
    <citation type="submission" date="2020-06" db="EMBL/GenBank/DDBJ databases">
        <title>WGS assembly of Ceratodon purpureus strain R40.</title>
        <authorList>
            <person name="Carey S.B."/>
            <person name="Jenkins J."/>
            <person name="Shu S."/>
            <person name="Lovell J.T."/>
            <person name="Sreedasyam A."/>
            <person name="Maumus F."/>
            <person name="Tiley G.P."/>
            <person name="Fernandez-Pozo N."/>
            <person name="Barry K."/>
            <person name="Chen C."/>
            <person name="Wang M."/>
            <person name="Lipzen A."/>
            <person name="Daum C."/>
            <person name="Saski C.A."/>
            <person name="Payton A.C."/>
            <person name="Mcbreen J.C."/>
            <person name="Conrad R.E."/>
            <person name="Kollar L.M."/>
            <person name="Olsson S."/>
            <person name="Huttunen S."/>
            <person name="Landis J.B."/>
            <person name="Wickett N.J."/>
            <person name="Johnson M.G."/>
            <person name="Rensing S.A."/>
            <person name="Grimwood J."/>
            <person name="Schmutz J."/>
            <person name="Mcdaniel S.F."/>
        </authorList>
    </citation>
    <scope>NUCLEOTIDE SEQUENCE</scope>
    <source>
        <strain evidence="2">R40</strain>
    </source>
</reference>
<evidence type="ECO:0000313" key="3">
    <source>
        <dbReference type="Proteomes" id="UP000822688"/>
    </source>
</evidence>
<dbReference type="Gene3D" id="3.40.50.620">
    <property type="entry name" value="HUPs"/>
    <property type="match status" value="1"/>
</dbReference>
<comment type="caution">
    <text evidence="2">The sequence shown here is derived from an EMBL/GenBank/DDBJ whole genome shotgun (WGS) entry which is preliminary data.</text>
</comment>
<proteinExistence type="predicted"/>
<name>A0A8T0HRI1_CERPU</name>
<dbReference type="InterPro" id="IPR006050">
    <property type="entry name" value="DNA_photolyase_N"/>
</dbReference>
<gene>
    <name evidence="2" type="ORF">KC19_VG173400</name>
</gene>
<evidence type="ECO:0000259" key="1">
    <source>
        <dbReference type="PROSITE" id="PS51645"/>
    </source>
</evidence>
<dbReference type="AlphaFoldDB" id="A0A8T0HRI1"/>
<evidence type="ECO:0000313" key="2">
    <source>
        <dbReference type="EMBL" id="KAG0573379.1"/>
    </source>
</evidence>
<protein>
    <recommendedName>
        <fullName evidence="1">Photolyase/cryptochrome alpha/beta domain-containing protein</fullName>
    </recommendedName>
</protein>
<dbReference type="Pfam" id="PF00875">
    <property type="entry name" value="DNA_photolyase"/>
    <property type="match status" value="1"/>
</dbReference>
<dbReference type="Proteomes" id="UP000822688">
    <property type="component" value="Chromosome V"/>
</dbReference>